<sequence>MQEKLSGYDQQVKHFKSVCNSNETRQYDGDQLAHEIFKLEDLFLIPEEIYKMGIPRKQTTGDVSVQYIAYHVNDEGWVDEPPNPDLVHLEWLFQTELLEDEKDRWTLVNAMQSRLIHPLRCRISSCESDSDVKTLPSVETIRTDSLKEVETDIFHLMDESEDTLSFAE</sequence>
<gene>
    <name evidence="1" type="ORF">BDR25DRAFT_318849</name>
</gene>
<keyword evidence="2" id="KW-1185">Reference proteome</keyword>
<organism evidence="1 2">
    <name type="scientific">Lindgomyces ingoldianus</name>
    <dbReference type="NCBI Taxonomy" id="673940"/>
    <lineage>
        <taxon>Eukaryota</taxon>
        <taxon>Fungi</taxon>
        <taxon>Dikarya</taxon>
        <taxon>Ascomycota</taxon>
        <taxon>Pezizomycotina</taxon>
        <taxon>Dothideomycetes</taxon>
        <taxon>Pleosporomycetidae</taxon>
        <taxon>Pleosporales</taxon>
        <taxon>Lindgomycetaceae</taxon>
        <taxon>Lindgomyces</taxon>
    </lineage>
</organism>
<accession>A0ACB6QD01</accession>
<evidence type="ECO:0000313" key="2">
    <source>
        <dbReference type="Proteomes" id="UP000799755"/>
    </source>
</evidence>
<evidence type="ECO:0000313" key="1">
    <source>
        <dbReference type="EMBL" id="KAF2464854.1"/>
    </source>
</evidence>
<dbReference type="EMBL" id="MU003533">
    <property type="protein sequence ID" value="KAF2464854.1"/>
    <property type="molecule type" value="Genomic_DNA"/>
</dbReference>
<protein>
    <submittedName>
        <fullName evidence="1">Uncharacterized protein</fullName>
    </submittedName>
</protein>
<dbReference type="Proteomes" id="UP000799755">
    <property type="component" value="Unassembled WGS sequence"/>
</dbReference>
<comment type="caution">
    <text evidence="1">The sequence shown here is derived from an EMBL/GenBank/DDBJ whole genome shotgun (WGS) entry which is preliminary data.</text>
</comment>
<reference evidence="1" key="1">
    <citation type="journal article" date="2020" name="Stud. Mycol.">
        <title>101 Dothideomycetes genomes: a test case for predicting lifestyles and emergence of pathogens.</title>
        <authorList>
            <person name="Haridas S."/>
            <person name="Albert R."/>
            <person name="Binder M."/>
            <person name="Bloem J."/>
            <person name="Labutti K."/>
            <person name="Salamov A."/>
            <person name="Andreopoulos B."/>
            <person name="Baker S."/>
            <person name="Barry K."/>
            <person name="Bills G."/>
            <person name="Bluhm B."/>
            <person name="Cannon C."/>
            <person name="Castanera R."/>
            <person name="Culley D."/>
            <person name="Daum C."/>
            <person name="Ezra D."/>
            <person name="Gonzalez J."/>
            <person name="Henrissat B."/>
            <person name="Kuo A."/>
            <person name="Liang C."/>
            <person name="Lipzen A."/>
            <person name="Lutzoni F."/>
            <person name="Magnuson J."/>
            <person name="Mondo S."/>
            <person name="Nolan M."/>
            <person name="Ohm R."/>
            <person name="Pangilinan J."/>
            <person name="Park H.-J."/>
            <person name="Ramirez L."/>
            <person name="Alfaro M."/>
            <person name="Sun H."/>
            <person name="Tritt A."/>
            <person name="Yoshinaga Y."/>
            <person name="Zwiers L.-H."/>
            <person name="Turgeon B."/>
            <person name="Goodwin S."/>
            <person name="Spatafora J."/>
            <person name="Crous P."/>
            <person name="Grigoriev I."/>
        </authorList>
    </citation>
    <scope>NUCLEOTIDE SEQUENCE</scope>
    <source>
        <strain evidence="1">ATCC 200398</strain>
    </source>
</reference>
<name>A0ACB6QD01_9PLEO</name>
<proteinExistence type="predicted"/>